<comment type="caution">
    <text evidence="1">The sequence shown here is derived from an EMBL/GenBank/DDBJ whole genome shotgun (WGS) entry which is preliminary data.</text>
</comment>
<protein>
    <submittedName>
        <fullName evidence="1">Uncharacterized protein</fullName>
    </submittedName>
</protein>
<evidence type="ECO:0000313" key="1">
    <source>
        <dbReference type="EMBL" id="EMG08632.1"/>
    </source>
</evidence>
<reference evidence="1 2" key="1">
    <citation type="submission" date="2013-02" db="EMBL/GenBank/DDBJ databases">
        <authorList>
            <person name="Harkins D.M."/>
            <person name="Durkin A.S."/>
            <person name="Brinkac L.M."/>
            <person name="Haft D.H."/>
            <person name="Selengut J.D."/>
            <person name="Sanka R."/>
            <person name="DePew J."/>
            <person name="Purushe J."/>
            <person name="Tulsiani S.M."/>
            <person name="Graham G.C."/>
            <person name="Burns M.-A."/>
            <person name="Dohnt M.F."/>
            <person name="Smythe L.D."/>
            <person name="McKay D.B."/>
            <person name="Craig S.B."/>
            <person name="Vinetz J.M."/>
            <person name="Sutton G.G."/>
            <person name="Nierman W.C."/>
            <person name="Fouts D.E."/>
        </authorList>
    </citation>
    <scope>NUCLEOTIDE SEQUENCE [LARGE SCALE GENOMIC DNA]</scope>
    <source>
        <strain evidence="1 2">LT2186</strain>
    </source>
</reference>
<organism evidence="1 2">
    <name type="scientific">Leptospira interrogans serovar Grippotyphosa str. LT2186</name>
    <dbReference type="NCBI Taxonomy" id="1001599"/>
    <lineage>
        <taxon>Bacteria</taxon>
        <taxon>Pseudomonadati</taxon>
        <taxon>Spirochaetota</taxon>
        <taxon>Spirochaetia</taxon>
        <taxon>Leptospirales</taxon>
        <taxon>Leptospiraceae</taxon>
        <taxon>Leptospira</taxon>
    </lineage>
</organism>
<sequence>MTKQEKFLNLERITKLFRNSGNEIEAEYFPLLQTELLPQFESIPTVHP</sequence>
<accession>M3HYA9</accession>
<dbReference type="Proteomes" id="UP000011776">
    <property type="component" value="Unassembled WGS sequence"/>
</dbReference>
<proteinExistence type="predicted"/>
<dbReference type="EMBL" id="AFME02000368">
    <property type="protein sequence ID" value="EMG08632.1"/>
    <property type="molecule type" value="Genomic_DNA"/>
</dbReference>
<gene>
    <name evidence="1" type="ORF">LEP1GSC151_1634</name>
</gene>
<dbReference type="AlphaFoldDB" id="M3HYA9"/>
<evidence type="ECO:0000313" key="2">
    <source>
        <dbReference type="Proteomes" id="UP000011776"/>
    </source>
</evidence>
<name>M3HYA9_LEPIR</name>
<dbReference type="BioCyc" id="LINT1001599:G11K9-3045-MONOMER"/>